<dbReference type="AlphaFoldDB" id="A0A448YK51"/>
<dbReference type="OrthoDB" id="10254720at2759"/>
<dbReference type="STRING" id="13370.A0A448YK51"/>
<keyword evidence="6" id="KW-0472">Membrane</keyword>
<sequence>MSPIPSRENSNKNSIAESSANQHAEDRKRRDSHIEGRAALSILNTVPPVPISLHDNTESGSYLGREEDLVAEEGKVWCKNCTIGDPSIISGYNGGKYTLWTIELFTTRGTIIKIRRRYNDFGRLRTKLADKYGGITYILEIPPGTYFYQDRFSPRFLEERRRALEYWLNSIVLNPALASTPEVKYFVLRKKY</sequence>
<evidence type="ECO:0000259" key="11">
    <source>
        <dbReference type="PROSITE" id="PS50195"/>
    </source>
</evidence>
<protein>
    <recommendedName>
        <fullName evidence="8">Endosomal/vacuolar adapter protein YPT35</fullName>
    </recommendedName>
    <alternativeName>
        <fullName evidence="9">PX domain-containing protein YPT35</fullName>
    </alternativeName>
</protein>
<feature type="domain" description="PX" evidence="11">
    <location>
        <begin position="78"/>
        <end position="192"/>
    </location>
</feature>
<dbReference type="GO" id="GO:0005774">
    <property type="term" value="C:vacuolar membrane"/>
    <property type="evidence" value="ECO:0007669"/>
    <property type="project" value="UniProtKB-SubCell"/>
</dbReference>
<feature type="compositionally biased region" description="Polar residues" evidence="10">
    <location>
        <begin position="7"/>
        <end position="22"/>
    </location>
</feature>
<feature type="region of interest" description="Disordered" evidence="10">
    <location>
        <begin position="1"/>
        <end position="32"/>
    </location>
</feature>
<keyword evidence="13" id="KW-1185">Reference proteome</keyword>
<reference evidence="12 13" key="1">
    <citation type="submission" date="2018-12" db="EMBL/GenBank/DDBJ databases">
        <authorList>
            <person name="Tiukova I."/>
            <person name="Dainat J."/>
        </authorList>
    </citation>
    <scope>NUCLEOTIDE SEQUENCE [LARGE SCALE GENOMIC DNA]</scope>
</reference>
<dbReference type="InParanoid" id="A0A448YK51"/>
<evidence type="ECO:0000256" key="3">
    <source>
        <dbReference type="ARBA" id="ARBA00007426"/>
    </source>
</evidence>
<evidence type="ECO:0000256" key="2">
    <source>
        <dbReference type="ARBA" id="ARBA00004481"/>
    </source>
</evidence>
<evidence type="ECO:0000256" key="5">
    <source>
        <dbReference type="ARBA" id="ARBA00022753"/>
    </source>
</evidence>
<dbReference type="PANTHER" id="PTHR10555">
    <property type="entry name" value="SORTING NEXIN"/>
    <property type="match status" value="1"/>
</dbReference>
<comment type="function">
    <text evidence="7">Recruits the lipid transfer protein VPS13 to endosomal and vacuolar membranes.</text>
</comment>
<evidence type="ECO:0000256" key="1">
    <source>
        <dbReference type="ARBA" id="ARBA00004148"/>
    </source>
</evidence>
<comment type="similarity">
    <text evidence="3">Belongs to the YPT35 family.</text>
</comment>
<comment type="subcellular location">
    <subcellularLocation>
        <location evidence="2">Endosome membrane</location>
        <topology evidence="2">Peripheral membrane protein</topology>
    </subcellularLocation>
    <subcellularLocation>
        <location evidence="1">Vacuole membrane</location>
        <topology evidence="1">Peripheral membrane protein</topology>
    </subcellularLocation>
</comment>
<name>A0A448YK51_BRENA</name>
<evidence type="ECO:0000256" key="7">
    <source>
        <dbReference type="ARBA" id="ARBA00033728"/>
    </source>
</evidence>
<proteinExistence type="inferred from homology"/>
<feature type="compositionally biased region" description="Basic and acidic residues" evidence="10">
    <location>
        <begin position="23"/>
        <end position="32"/>
    </location>
</feature>
<dbReference type="Proteomes" id="UP000290900">
    <property type="component" value="Unassembled WGS sequence"/>
</dbReference>
<gene>
    <name evidence="12" type="ORF">BRENAR_LOCUS2006</name>
</gene>
<dbReference type="Pfam" id="PF00787">
    <property type="entry name" value="PX"/>
    <property type="match status" value="1"/>
</dbReference>
<dbReference type="GO" id="GO:0032266">
    <property type="term" value="F:phosphatidylinositol-3-phosphate binding"/>
    <property type="evidence" value="ECO:0007669"/>
    <property type="project" value="InterPro"/>
</dbReference>
<evidence type="ECO:0000256" key="8">
    <source>
        <dbReference type="ARBA" id="ARBA00033774"/>
    </source>
</evidence>
<evidence type="ECO:0000313" key="12">
    <source>
        <dbReference type="EMBL" id="VEU21271.1"/>
    </source>
</evidence>
<dbReference type="PROSITE" id="PS50195">
    <property type="entry name" value="PX"/>
    <property type="match status" value="1"/>
</dbReference>
<keyword evidence="4" id="KW-0926">Vacuole</keyword>
<dbReference type="InterPro" id="IPR037917">
    <property type="entry name" value="Ypt35_PX"/>
</dbReference>
<dbReference type="Gene3D" id="3.30.1520.10">
    <property type="entry name" value="Phox-like domain"/>
    <property type="match status" value="1"/>
</dbReference>
<dbReference type="InterPro" id="IPR001683">
    <property type="entry name" value="PX_dom"/>
</dbReference>
<evidence type="ECO:0000256" key="4">
    <source>
        <dbReference type="ARBA" id="ARBA00022554"/>
    </source>
</evidence>
<dbReference type="CDD" id="cd07280">
    <property type="entry name" value="PX_YPT35"/>
    <property type="match status" value="1"/>
</dbReference>
<evidence type="ECO:0000256" key="10">
    <source>
        <dbReference type="SAM" id="MobiDB-lite"/>
    </source>
</evidence>
<keyword evidence="5" id="KW-0967">Endosome</keyword>
<organism evidence="12 13">
    <name type="scientific">Brettanomyces naardenensis</name>
    <name type="common">Yeast</name>
    <dbReference type="NCBI Taxonomy" id="13370"/>
    <lineage>
        <taxon>Eukaryota</taxon>
        <taxon>Fungi</taxon>
        <taxon>Dikarya</taxon>
        <taxon>Ascomycota</taxon>
        <taxon>Saccharomycotina</taxon>
        <taxon>Pichiomycetes</taxon>
        <taxon>Pichiales</taxon>
        <taxon>Pichiaceae</taxon>
        <taxon>Brettanomyces</taxon>
    </lineage>
</organism>
<dbReference type="SMART" id="SM00312">
    <property type="entry name" value="PX"/>
    <property type="match status" value="1"/>
</dbReference>
<dbReference type="EMBL" id="CAACVR010000012">
    <property type="protein sequence ID" value="VEU21271.1"/>
    <property type="molecule type" value="Genomic_DNA"/>
</dbReference>
<dbReference type="InterPro" id="IPR036871">
    <property type="entry name" value="PX_dom_sf"/>
</dbReference>
<evidence type="ECO:0000256" key="6">
    <source>
        <dbReference type="ARBA" id="ARBA00023136"/>
    </source>
</evidence>
<evidence type="ECO:0000313" key="13">
    <source>
        <dbReference type="Proteomes" id="UP000290900"/>
    </source>
</evidence>
<evidence type="ECO:0000256" key="9">
    <source>
        <dbReference type="ARBA" id="ARBA00033785"/>
    </source>
</evidence>
<dbReference type="PANTHER" id="PTHR10555:SF170">
    <property type="entry name" value="FI18122P1"/>
    <property type="match status" value="1"/>
</dbReference>
<accession>A0A448YK51</accession>
<dbReference type="SUPFAM" id="SSF64268">
    <property type="entry name" value="PX domain"/>
    <property type="match status" value="1"/>
</dbReference>
<dbReference type="GO" id="GO:0010008">
    <property type="term" value="C:endosome membrane"/>
    <property type="evidence" value="ECO:0007669"/>
    <property type="project" value="UniProtKB-SubCell"/>
</dbReference>